<dbReference type="PANTHER" id="PTHR11807">
    <property type="entry name" value="ATPASES OF THE PP SUPERFAMILY-RELATED"/>
    <property type="match status" value="1"/>
</dbReference>
<dbReference type="GO" id="GO:0016779">
    <property type="term" value="F:nucleotidyltransferase activity"/>
    <property type="evidence" value="ECO:0007669"/>
    <property type="project" value="UniProtKB-UniRule"/>
</dbReference>
<name>A0A2A2KF34_9BILA</name>
<feature type="region of interest" description="Disordered" evidence="9">
    <location>
        <begin position="310"/>
        <end position="343"/>
    </location>
</feature>
<sequence length="357" mass="39806">MKPCELENCEEKAVIKRGKDGRAVCKKCFIELFEQDVHDTIVKEKLFTRGDKVAIGASGGKDSTVLAYVVKTLNDKYDYGLNIFLLSIDEGIKGYRDDSLEAVEKNRIEYGLPLKIVSYEELYGWTMDKVVENIGKKNNCTYCGVFRRKALDRGAELIGANKLVTGHNADDMAETVLMNILRGDVARLGRCTNAITGDENELPRVKPLKFCFEKDIVFYARLQNLEYFYTECVYAPNSYRNFARNYIKQLERLQPRAILDLVHSGETVAIRKEASTQIQTNCTRCGYMSSQPICKACLLLEGLNTGNYQIGNSSKKKPREPTETNSVTGENPAPEKSTSGCGGQCACEAKGLSGLSI</sequence>
<dbReference type="EC" id="2.7.7.-" evidence="7"/>
<evidence type="ECO:0000256" key="5">
    <source>
        <dbReference type="ARBA" id="ARBA00022884"/>
    </source>
</evidence>
<feature type="binding site" evidence="8">
    <location>
        <position position="88"/>
    </location>
    <ligand>
        <name>ATP</name>
        <dbReference type="ChEBI" id="CHEBI:30616"/>
    </ligand>
</feature>
<evidence type="ECO:0000256" key="9">
    <source>
        <dbReference type="SAM" id="MobiDB-lite"/>
    </source>
</evidence>
<dbReference type="InterPro" id="IPR000541">
    <property type="entry name" value="Ncs6/Tuc1/Ctu1"/>
</dbReference>
<feature type="binding site" evidence="8">
    <location>
        <position position="166"/>
    </location>
    <ligand>
        <name>ATP</name>
        <dbReference type="ChEBI" id="CHEBI:30616"/>
    </ligand>
</feature>
<dbReference type="InterPro" id="IPR032442">
    <property type="entry name" value="CTU1_C"/>
</dbReference>
<comment type="caution">
    <text evidence="12">The sequence shown here is derived from an EMBL/GenBank/DDBJ whole genome shotgun (WGS) entry which is preliminary data.</text>
</comment>
<evidence type="ECO:0000256" key="6">
    <source>
        <dbReference type="ARBA" id="ARBA00060195"/>
    </source>
</evidence>
<evidence type="ECO:0000256" key="3">
    <source>
        <dbReference type="ARBA" id="ARBA00022679"/>
    </source>
</evidence>
<evidence type="ECO:0000256" key="8">
    <source>
        <dbReference type="PIRSR" id="PIRSR004976-51"/>
    </source>
</evidence>
<keyword evidence="2 7" id="KW-0820">tRNA-binding</keyword>
<comment type="similarity">
    <text evidence="7">Belongs to the TtcA family. CTU1/NCS6/ATPBD3 subfamily.</text>
</comment>
<organism evidence="12 13">
    <name type="scientific">Diploscapter pachys</name>
    <dbReference type="NCBI Taxonomy" id="2018661"/>
    <lineage>
        <taxon>Eukaryota</taxon>
        <taxon>Metazoa</taxon>
        <taxon>Ecdysozoa</taxon>
        <taxon>Nematoda</taxon>
        <taxon>Chromadorea</taxon>
        <taxon>Rhabditida</taxon>
        <taxon>Rhabditina</taxon>
        <taxon>Rhabditomorpha</taxon>
        <taxon>Rhabditoidea</taxon>
        <taxon>Rhabditidae</taxon>
        <taxon>Diploscapter</taxon>
    </lineage>
</organism>
<dbReference type="STRING" id="2018661.A0A2A2KF34"/>
<dbReference type="AlphaFoldDB" id="A0A2A2KF34"/>
<dbReference type="InterPro" id="IPR056369">
    <property type="entry name" value="CTU1-like_ATP-bd"/>
</dbReference>
<evidence type="ECO:0000259" key="10">
    <source>
        <dbReference type="Pfam" id="PF01171"/>
    </source>
</evidence>
<keyword evidence="8" id="KW-0067">ATP-binding</keyword>
<comment type="subcellular location">
    <subcellularLocation>
        <location evidence="7">Cytoplasm</location>
    </subcellularLocation>
</comment>
<keyword evidence="3 7" id="KW-0808">Transferase</keyword>
<keyword evidence="4 7" id="KW-0819">tRNA processing</keyword>
<comment type="function">
    <text evidence="6 7">Plays a central role in 2-thiolation of mcm(5)S(2)U at tRNA wobble positions of tRNA(Lys), tRNA(Glu) and tRNA(Gln). Directly binds tRNAs and probably acts by catalyzing adenylation of tRNAs, an intermediate required for 2-thiolation. It is unclear whether it acts as a sulfurtransferase that transfers sulfur from thiocarboxylated URM1 onto the uridine of tRNAs at wobble position.</text>
</comment>
<dbReference type="InterPro" id="IPR035107">
    <property type="entry name" value="tRNA_thiolation_TtcA_Ctu1"/>
</dbReference>
<keyword evidence="8" id="KW-0547">Nucleotide-binding</keyword>
<dbReference type="GO" id="GO:0005524">
    <property type="term" value="F:ATP binding"/>
    <property type="evidence" value="ECO:0007669"/>
    <property type="project" value="UniProtKB-KW"/>
</dbReference>
<dbReference type="EMBL" id="LIAE01008774">
    <property type="protein sequence ID" value="PAV72488.1"/>
    <property type="molecule type" value="Genomic_DNA"/>
</dbReference>
<evidence type="ECO:0000256" key="1">
    <source>
        <dbReference type="ARBA" id="ARBA00022490"/>
    </source>
</evidence>
<evidence type="ECO:0000256" key="7">
    <source>
        <dbReference type="HAMAP-Rule" id="MF_03053"/>
    </source>
</evidence>
<dbReference type="UniPathway" id="UPA00988"/>
<dbReference type="OrthoDB" id="198857at2759"/>
<dbReference type="Gene3D" id="3.40.50.620">
    <property type="entry name" value="HUPs"/>
    <property type="match status" value="1"/>
</dbReference>
<dbReference type="GO" id="GO:0002144">
    <property type="term" value="C:cytosolic tRNA wobble base thiouridylase complex"/>
    <property type="evidence" value="ECO:0007669"/>
    <property type="project" value="TreeGrafter"/>
</dbReference>
<dbReference type="InterPro" id="IPR020554">
    <property type="entry name" value="UPF0021_CS"/>
</dbReference>
<reference evidence="12 13" key="1">
    <citation type="journal article" date="2017" name="Curr. Biol.">
        <title>Genome architecture and evolution of a unichromosomal asexual nematode.</title>
        <authorList>
            <person name="Fradin H."/>
            <person name="Zegar C."/>
            <person name="Gutwein M."/>
            <person name="Lucas J."/>
            <person name="Kovtun M."/>
            <person name="Corcoran D."/>
            <person name="Baugh L.R."/>
            <person name="Kiontke K."/>
            <person name="Gunsalus K."/>
            <person name="Fitch D.H."/>
            <person name="Piano F."/>
        </authorList>
    </citation>
    <scope>NUCLEOTIDE SEQUENCE [LARGE SCALE GENOMIC DNA]</scope>
    <source>
        <strain evidence="12">PF1309</strain>
    </source>
</reference>
<dbReference type="PROSITE" id="PS01263">
    <property type="entry name" value="UPF0021"/>
    <property type="match status" value="1"/>
</dbReference>
<keyword evidence="13" id="KW-1185">Reference proteome</keyword>
<dbReference type="InterPro" id="IPR014729">
    <property type="entry name" value="Rossmann-like_a/b/a_fold"/>
</dbReference>
<dbReference type="InterPro" id="IPR011063">
    <property type="entry name" value="TilS/TtcA_N"/>
</dbReference>
<comment type="pathway">
    <text evidence="7">tRNA modification; 5-methoxycarbonylmethyl-2-thiouridine-tRNA biosynthesis.</text>
</comment>
<dbReference type="GO" id="GO:0005739">
    <property type="term" value="C:mitochondrion"/>
    <property type="evidence" value="ECO:0007669"/>
    <property type="project" value="TreeGrafter"/>
</dbReference>
<dbReference type="PIRSF" id="PIRSF004976">
    <property type="entry name" value="ATPase_YdaO"/>
    <property type="match status" value="1"/>
</dbReference>
<evidence type="ECO:0000256" key="4">
    <source>
        <dbReference type="ARBA" id="ARBA00022694"/>
    </source>
</evidence>
<keyword evidence="5 7" id="KW-0694">RNA-binding</keyword>
<feature type="domain" description="Cytoplasmic tRNA 2-thiolation protein 1 C-terminal" evidence="11">
    <location>
        <begin position="281"/>
        <end position="307"/>
    </location>
</feature>
<feature type="binding site" evidence="8">
    <location>
        <begin position="56"/>
        <end position="58"/>
    </location>
    <ligand>
        <name>ATP</name>
        <dbReference type="ChEBI" id="CHEBI:30616"/>
    </ligand>
</feature>
<evidence type="ECO:0000313" key="12">
    <source>
        <dbReference type="EMBL" id="PAV72488.1"/>
    </source>
</evidence>
<dbReference type="GO" id="GO:0000049">
    <property type="term" value="F:tRNA binding"/>
    <property type="evidence" value="ECO:0007669"/>
    <property type="project" value="UniProtKB-UniRule"/>
</dbReference>
<dbReference type="CDD" id="cd01713">
    <property type="entry name" value="CTU1-like"/>
    <property type="match status" value="1"/>
</dbReference>
<dbReference type="PANTHER" id="PTHR11807:SF12">
    <property type="entry name" value="CYTOPLASMIC TRNA 2-THIOLATION PROTEIN 1"/>
    <property type="match status" value="1"/>
</dbReference>
<feature type="binding site" evidence="8">
    <location>
        <position position="62"/>
    </location>
    <ligand>
        <name>ATP</name>
        <dbReference type="ChEBI" id="CHEBI:30616"/>
    </ligand>
</feature>
<dbReference type="NCBIfam" id="TIGR00269">
    <property type="entry name" value="TIGR00269 family protein"/>
    <property type="match status" value="1"/>
</dbReference>
<feature type="domain" description="tRNA(Ile)-lysidine/2-thiocytidine synthase N-terminal" evidence="10">
    <location>
        <begin position="52"/>
        <end position="246"/>
    </location>
</feature>
<accession>A0A2A2KF34</accession>
<evidence type="ECO:0000313" key="13">
    <source>
        <dbReference type="Proteomes" id="UP000218231"/>
    </source>
</evidence>
<evidence type="ECO:0000256" key="2">
    <source>
        <dbReference type="ARBA" id="ARBA00022555"/>
    </source>
</evidence>
<dbReference type="GO" id="GO:0032447">
    <property type="term" value="P:protein urmylation"/>
    <property type="evidence" value="ECO:0007669"/>
    <property type="project" value="UniProtKB-UniRule"/>
</dbReference>
<feature type="binding site" evidence="8">
    <location>
        <position position="171"/>
    </location>
    <ligand>
        <name>ATP</name>
        <dbReference type="ChEBI" id="CHEBI:30616"/>
    </ligand>
</feature>
<dbReference type="SUPFAM" id="SSF52402">
    <property type="entry name" value="Adenine nucleotide alpha hydrolases-like"/>
    <property type="match status" value="1"/>
</dbReference>
<evidence type="ECO:0000259" key="11">
    <source>
        <dbReference type="Pfam" id="PF16503"/>
    </source>
</evidence>
<dbReference type="GO" id="GO:0002143">
    <property type="term" value="P:tRNA wobble position uridine thiolation"/>
    <property type="evidence" value="ECO:0007669"/>
    <property type="project" value="TreeGrafter"/>
</dbReference>
<gene>
    <name evidence="12" type="ORF">WR25_05900</name>
</gene>
<dbReference type="FunFam" id="3.40.50.620:FF:000132">
    <property type="entry name" value="Cytoplasmic tRNA 2-thiolation protein 1"/>
    <property type="match status" value="1"/>
</dbReference>
<proteinExistence type="inferred from homology"/>
<protein>
    <recommendedName>
        <fullName evidence="7">Cytoplasmic tRNA 2-thiolation protein 1</fullName>
        <ecNumber evidence="7">2.7.7.-</ecNumber>
    </recommendedName>
    <alternativeName>
        <fullName evidence="7">Cytoplasmic tRNA adenylyltransferase 1</fullName>
    </alternativeName>
</protein>
<dbReference type="Proteomes" id="UP000218231">
    <property type="component" value="Unassembled WGS sequence"/>
</dbReference>
<dbReference type="HAMAP" id="MF_03053">
    <property type="entry name" value="CTU1"/>
    <property type="match status" value="1"/>
</dbReference>
<dbReference type="Pfam" id="PF01171">
    <property type="entry name" value="ATP_bind_3"/>
    <property type="match status" value="1"/>
</dbReference>
<keyword evidence="1 7" id="KW-0963">Cytoplasm</keyword>
<dbReference type="Pfam" id="PF16503">
    <property type="entry name" value="zn-ribbon_14"/>
    <property type="match status" value="1"/>
</dbReference>